<accession>G2YW13</accession>
<proteinExistence type="predicted"/>
<gene>
    <name evidence="1" type="ORF">BofuT4_uP153730.1</name>
</gene>
<sequence length="58" mass="6512">MSQPNDLERTMELTLARTSFCPLHSSTRLFLWRLGGHVILNDPGTACIALVDCLARRL</sequence>
<evidence type="ECO:0000313" key="1">
    <source>
        <dbReference type="EMBL" id="CCD55811.1"/>
    </source>
</evidence>
<dbReference type="EMBL" id="FQ790357">
    <property type="protein sequence ID" value="CCD55811.1"/>
    <property type="molecule type" value="Genomic_DNA"/>
</dbReference>
<evidence type="ECO:0000313" key="2">
    <source>
        <dbReference type="Proteomes" id="UP000008177"/>
    </source>
</evidence>
<dbReference type="InParanoid" id="G2YW13"/>
<dbReference type="HOGENOM" id="CLU_2978897_0_0_1"/>
<protein>
    <submittedName>
        <fullName evidence="1">Uncharacterized protein</fullName>
    </submittedName>
</protein>
<reference evidence="2" key="1">
    <citation type="journal article" date="2011" name="PLoS Genet.">
        <title>Genomic analysis of the necrotrophic fungal pathogens Sclerotinia sclerotiorum and Botrytis cinerea.</title>
        <authorList>
            <person name="Amselem J."/>
            <person name="Cuomo C.A."/>
            <person name="van Kan J.A."/>
            <person name="Viaud M."/>
            <person name="Benito E.P."/>
            <person name="Couloux A."/>
            <person name="Coutinho P.M."/>
            <person name="de Vries R.P."/>
            <person name="Dyer P.S."/>
            <person name="Fillinger S."/>
            <person name="Fournier E."/>
            <person name="Gout L."/>
            <person name="Hahn M."/>
            <person name="Kohn L."/>
            <person name="Lapalu N."/>
            <person name="Plummer K.M."/>
            <person name="Pradier J.M."/>
            <person name="Quevillon E."/>
            <person name="Sharon A."/>
            <person name="Simon A."/>
            <person name="ten Have A."/>
            <person name="Tudzynski B."/>
            <person name="Tudzynski P."/>
            <person name="Wincker P."/>
            <person name="Andrew M."/>
            <person name="Anthouard V."/>
            <person name="Beever R.E."/>
            <person name="Beffa R."/>
            <person name="Benoit I."/>
            <person name="Bouzid O."/>
            <person name="Brault B."/>
            <person name="Chen Z."/>
            <person name="Choquer M."/>
            <person name="Collemare J."/>
            <person name="Cotton P."/>
            <person name="Danchin E.G."/>
            <person name="Da Silva C."/>
            <person name="Gautier A."/>
            <person name="Giraud C."/>
            <person name="Giraud T."/>
            <person name="Gonzalez C."/>
            <person name="Grossetete S."/>
            <person name="Guldener U."/>
            <person name="Henrissat B."/>
            <person name="Howlett B.J."/>
            <person name="Kodira C."/>
            <person name="Kretschmer M."/>
            <person name="Lappartient A."/>
            <person name="Leroch M."/>
            <person name="Levis C."/>
            <person name="Mauceli E."/>
            <person name="Neuveglise C."/>
            <person name="Oeser B."/>
            <person name="Pearson M."/>
            <person name="Poulain J."/>
            <person name="Poussereau N."/>
            <person name="Quesneville H."/>
            <person name="Rascle C."/>
            <person name="Schumacher J."/>
            <person name="Segurens B."/>
            <person name="Sexton A."/>
            <person name="Silva E."/>
            <person name="Sirven C."/>
            <person name="Soanes D.M."/>
            <person name="Talbot N.J."/>
            <person name="Templeton M."/>
            <person name="Yandava C."/>
            <person name="Yarden O."/>
            <person name="Zeng Q."/>
            <person name="Rollins J.A."/>
            <person name="Lebrun M.H."/>
            <person name="Dickman M."/>
        </authorList>
    </citation>
    <scope>NUCLEOTIDE SEQUENCE [LARGE SCALE GENOMIC DNA]</scope>
    <source>
        <strain evidence="2">T4</strain>
    </source>
</reference>
<dbReference type="AlphaFoldDB" id="G2YW13"/>
<dbReference type="Proteomes" id="UP000008177">
    <property type="component" value="Unplaced contigs"/>
</dbReference>
<organism evidence="1 2">
    <name type="scientific">Botryotinia fuckeliana (strain T4)</name>
    <name type="common">Noble rot fungus</name>
    <name type="synonym">Botrytis cinerea</name>
    <dbReference type="NCBI Taxonomy" id="999810"/>
    <lineage>
        <taxon>Eukaryota</taxon>
        <taxon>Fungi</taxon>
        <taxon>Dikarya</taxon>
        <taxon>Ascomycota</taxon>
        <taxon>Pezizomycotina</taxon>
        <taxon>Leotiomycetes</taxon>
        <taxon>Helotiales</taxon>
        <taxon>Sclerotiniaceae</taxon>
        <taxon>Botrytis</taxon>
    </lineage>
</organism>
<name>G2YW13_BOTF4</name>